<dbReference type="GO" id="GO:0003677">
    <property type="term" value="F:DNA binding"/>
    <property type="evidence" value="ECO:0007669"/>
    <property type="project" value="InterPro"/>
</dbReference>
<gene>
    <name evidence="2" type="ORF">Amac_045000</name>
</gene>
<sequence>MAKSEKGWFAMAGRRGPTLRTQWLGKQLRELREAAKLTLRDAGDYIQRDPATISRIESGLVPARTPDVIALLNLYGISNKAKREGMERLSREVWQTGWWDGYTPEALGGMLDRAWLESRAERIRIYEPMVIPGLFQTREYASAVITAGDAGASPERINQWLEFRMARQKMLESDPHPRIEMILDEALMHRVIGGPRVMSAQLRRLALAADRPDVEVRIIPFSVGAHASPNGGFLIFDMPDPYPDVAYAETRGGAVYAESDGADSFMRTYDSLQTIALIPDASAKFIRNAAKRFG</sequence>
<proteinExistence type="predicted"/>
<reference evidence="2 3" key="1">
    <citation type="submission" date="2019-10" db="EMBL/GenBank/DDBJ databases">
        <title>Whole genome shotgun sequence of Acrocarpospora macrocephala NBRC 16266.</title>
        <authorList>
            <person name="Ichikawa N."/>
            <person name="Kimura A."/>
            <person name="Kitahashi Y."/>
            <person name="Komaki H."/>
            <person name="Oguchi A."/>
        </authorList>
    </citation>
    <scope>NUCLEOTIDE SEQUENCE [LARGE SCALE GENOMIC DNA]</scope>
    <source>
        <strain evidence="2 3">NBRC 16266</strain>
    </source>
</reference>
<feature type="domain" description="HTH cro/C1-type" evidence="1">
    <location>
        <begin position="28"/>
        <end position="78"/>
    </location>
</feature>
<protein>
    <submittedName>
        <fullName evidence="2">Transcriptional regulator</fullName>
    </submittedName>
</protein>
<dbReference type="Pfam" id="PF13560">
    <property type="entry name" value="HTH_31"/>
    <property type="match status" value="1"/>
</dbReference>
<evidence type="ECO:0000313" key="2">
    <source>
        <dbReference type="EMBL" id="GES10903.1"/>
    </source>
</evidence>
<dbReference type="EMBL" id="BLAE01000025">
    <property type="protein sequence ID" value="GES10903.1"/>
    <property type="molecule type" value="Genomic_DNA"/>
</dbReference>
<dbReference type="RefSeq" id="WP_246268577.1">
    <property type="nucleotide sequence ID" value="NZ_BAAAHL010000056.1"/>
</dbReference>
<dbReference type="Proteomes" id="UP000331127">
    <property type="component" value="Unassembled WGS sequence"/>
</dbReference>
<organism evidence="2 3">
    <name type="scientific">Acrocarpospora macrocephala</name>
    <dbReference type="NCBI Taxonomy" id="150177"/>
    <lineage>
        <taxon>Bacteria</taxon>
        <taxon>Bacillati</taxon>
        <taxon>Actinomycetota</taxon>
        <taxon>Actinomycetes</taxon>
        <taxon>Streptosporangiales</taxon>
        <taxon>Streptosporangiaceae</taxon>
        <taxon>Acrocarpospora</taxon>
    </lineage>
</organism>
<dbReference type="PROSITE" id="PS50943">
    <property type="entry name" value="HTH_CROC1"/>
    <property type="match status" value="1"/>
</dbReference>
<dbReference type="CDD" id="cd00093">
    <property type="entry name" value="HTH_XRE"/>
    <property type="match status" value="1"/>
</dbReference>
<comment type="caution">
    <text evidence="2">The sequence shown here is derived from an EMBL/GenBank/DDBJ whole genome shotgun (WGS) entry which is preliminary data.</text>
</comment>
<name>A0A5M3WWF1_9ACTN</name>
<dbReference type="AlphaFoldDB" id="A0A5M3WWF1"/>
<dbReference type="SUPFAM" id="SSF47413">
    <property type="entry name" value="lambda repressor-like DNA-binding domains"/>
    <property type="match status" value="1"/>
</dbReference>
<dbReference type="InterPro" id="IPR001387">
    <property type="entry name" value="Cro/C1-type_HTH"/>
</dbReference>
<keyword evidence="3" id="KW-1185">Reference proteome</keyword>
<dbReference type="Pfam" id="PF19054">
    <property type="entry name" value="DUF5753"/>
    <property type="match status" value="1"/>
</dbReference>
<accession>A0A5M3WWF1</accession>
<dbReference type="SMART" id="SM00530">
    <property type="entry name" value="HTH_XRE"/>
    <property type="match status" value="1"/>
</dbReference>
<dbReference type="InterPro" id="IPR010982">
    <property type="entry name" value="Lambda_DNA-bd_dom_sf"/>
</dbReference>
<dbReference type="InterPro" id="IPR043917">
    <property type="entry name" value="DUF5753"/>
</dbReference>
<dbReference type="Gene3D" id="1.10.260.40">
    <property type="entry name" value="lambda repressor-like DNA-binding domains"/>
    <property type="match status" value="1"/>
</dbReference>
<evidence type="ECO:0000313" key="3">
    <source>
        <dbReference type="Proteomes" id="UP000331127"/>
    </source>
</evidence>
<evidence type="ECO:0000259" key="1">
    <source>
        <dbReference type="PROSITE" id="PS50943"/>
    </source>
</evidence>